<name>A0A9P1BNN2_9DINO</name>
<proteinExistence type="inferred from homology"/>
<dbReference type="Pfam" id="PF01204">
    <property type="entry name" value="Trehalase"/>
    <property type="match status" value="1"/>
</dbReference>
<dbReference type="EMBL" id="CAMXCT010000284">
    <property type="protein sequence ID" value="CAI3976636.1"/>
    <property type="molecule type" value="Genomic_DNA"/>
</dbReference>
<evidence type="ECO:0000256" key="5">
    <source>
        <dbReference type="SAM" id="MobiDB-lite"/>
    </source>
</evidence>
<feature type="region of interest" description="Disordered" evidence="5">
    <location>
        <begin position="1907"/>
        <end position="1928"/>
    </location>
</feature>
<feature type="compositionally biased region" description="Low complexity" evidence="5">
    <location>
        <begin position="1953"/>
        <end position="1964"/>
    </location>
</feature>
<dbReference type="GO" id="GO:0004555">
    <property type="term" value="F:alpha,alpha-trehalase activity"/>
    <property type="evidence" value="ECO:0007669"/>
    <property type="project" value="UniProtKB-EC"/>
</dbReference>
<comment type="catalytic activity">
    <reaction evidence="4">
        <text>alpha,alpha-trehalose + H2O = alpha-D-glucose + beta-D-glucose</text>
        <dbReference type="Rhea" id="RHEA:32675"/>
        <dbReference type="ChEBI" id="CHEBI:15377"/>
        <dbReference type="ChEBI" id="CHEBI:15903"/>
        <dbReference type="ChEBI" id="CHEBI:16551"/>
        <dbReference type="ChEBI" id="CHEBI:17925"/>
        <dbReference type="EC" id="3.2.1.28"/>
    </reaction>
</comment>
<keyword evidence="2 4" id="KW-0378">Hydrolase</keyword>
<sequence>MAALVVPAVVPAQSLTGRDAAKRACQVFCEGDLLDAVQRQRIFADGKTFVDRPLRADPEDVLKAFQRLSNRSDAQALKDFVELHFEVEGHELEAFAPSDFSPEPPILGKIQNEELKSWAVGLHELWKDLCRRQTSAVRRLPQRYSALPQRHPVVIPGGRFRETYYWDTYWIVRGLLLSGMNKTARGVVENLLDYVREFGFVPNGGRVYYLDRSQPPMLMEMVNAIHEAHPDEKWLQEVLPVIEKEYVFWMNSTLGHFLPSLQLNVYFSNAQSPRPESYFEDLATAKAAKRPKAEVYRSIRSGAESGWDFSSRWLGDGKNLSTIQAEKVVPVDLNCVLLRMERLLSRHLLPRTPSAAARYATAAEQRTKAMQRLLWSEELKSFRDFRLDTLKHSEIVSISDFAAPLWAGLPEADQGPGLLQQLEHSGLLQVGGASTTTRKSDQQWDAPNAWAPLQLMLIEGLEDLASKVPDAMGLAEDLSQKWLRNCFEAWQKHKAMFEKYDAFRVGEGGGGGEYTPQTGFGWSNGVAMVLLAKNGNRSALPCAASWAMATSNQRSCVMSCWDFRVALAQASLPMKLLRVLLCLVRLAMPEEASKEGLCASGACDLPQAADEFAALQVKKEAESQADPKKVRESTTAAFQQRMELLSWCSAKPGCVDVETFRVEKEIESYVCPAFENLPGPCLFGRKGLKTTTGDELATCCAVYLENPDGTYSLGLPPNLQLPSPPSSPRQRLPSSPFLAELGGSTLPPLSPAAFLQHERLMTGLLVLELVVEIAYLTLLCHASRHSIHEVAMAYEALPLESLWSLFWVQLCLQIGYLKLYFCVGFSAVSKHKPRIYGAAAQLIQIQGGTGNFIWVVITVLVVCGILVLSNVALVCKVSFKDSSTGTDRELQFNVKGKSKGVYGYEYLIRTPDGDKYIEELDVSNVDASEFHVGPDDGSLPAAIIGVAVYGFRPMTVAELNAILAAGRVEAANERRRRGIAGAVDVAAPQQLVWVLAEWISGKKIGEQVNPPVGFVRDGVYGLMQMEDVDGITRPVLIHQCRVDEVAGFCAKRIESARKSEALEGDDLYASEDVRTLEVRFGVNGDRHRPFRETILEMQQVEFDDFSLEPRTTLAYLKAVAHVSESAFGQHLSWVQQSKIPDGDRAIHEDEVIARAIDLAVSYDALNISNLASFELLIRRRQLLADAHTYNPSAPSYEGSDHFMGTTYRPGGAIVVPELMKHVSERMHQESQVMKERRKQAELKGKGRGGGPKQPFNSPKPEPKGQRECIRSVVQKVTVFGAPPLSASRQGALKALRTTSGGYTEPEAGVGDVVDLDLGSLSLPTGQVAGVSLVESLDGVLGNMVKDFEQWMLQDADVWSSICDDAYKIKPYNDPSLSNRDKYIAFLQHLHGCGILGTTSCCRGRVGAFCVSKKPKVVDGRVRQRQRLILDCRQVNLQFREPPHCELGALSAVGELVLEDNQILYASGSDIQDCFYAARISDELSNFFCLLSDLSPQEAQLIFGPSSSFGSTSRISPCITVLPMGFSWSFYLIQKLHEQSALRSLEVDRSMLILDGYPAPRLAGDQIAAMPYCDNVHSLSLSREACQKGKDLMCGDLQDLGFSLHEDVDATDFFQTLGGIIDGKAGVVKPTPTRAWNIILAFESLLDSPVDWVVLRQLLGHAMTICTLNRLGMSVFRALYDFVEAAPKPRMLNGKERQEVLNFVGLVPLLVGELRRPWSTTITCTDASPQGFGVCQRSLDKDQVHNLGMWQDRWRFRHLDPSEWQPRMRSQGLDPLRDHGTACAVAREETVDDLYSYNNYFPEVSADVTEPQHWRTKMMGKWGNSSEHITQKEGRALFLAIKRLCRSSGNRGFRHLILVDSFALCMAMCKGRASNFKLLRVMQQVSALCLAGGFTVRTRWIASERNVADGPSRGHIIPGPYKTAGGQSADKAKEAEFDQSCASAASSLDQQAPSGSQGSKGSTQSVNEANASSGQELGEACYSEKFVQDQSGHTGSRETGSEQQADCFGETVGFESNREPVCGILPEVLEFLPGARFGSSSKFPDRRSLGRVHGQHVFGGSRSQRGGESFGRRGVPPLRSERPHGQKQKGTSRLAKGGSTPKPYPNSYDHCLRPGHGSVVQEKVQHGVESNSGFRYLHETRRELRSAEVSSTTAFPWTAKSGCGLGPFSTSWQNSVQTRTTRSSTSTWTSSGRSSQLLAAFWGSTICTRIS</sequence>
<dbReference type="InterPro" id="IPR012341">
    <property type="entry name" value="6hp_glycosidase-like_sf"/>
</dbReference>
<feature type="region of interest" description="Disordered" evidence="5">
    <location>
        <begin position="1947"/>
        <end position="1973"/>
    </location>
</feature>
<dbReference type="EMBL" id="CAMXCT030000284">
    <property type="protein sequence ID" value="CAL4763948.1"/>
    <property type="molecule type" value="Genomic_DNA"/>
</dbReference>
<dbReference type="Gene3D" id="1.50.10.10">
    <property type="match status" value="1"/>
</dbReference>
<keyword evidence="6" id="KW-0812">Transmembrane</keyword>
<comment type="caution">
    <text evidence="7">The sequence shown here is derived from an EMBL/GenBank/DDBJ whole genome shotgun (WGS) entry which is preliminary data.</text>
</comment>
<dbReference type="InterPro" id="IPR008928">
    <property type="entry name" value="6-hairpin_glycosidase_sf"/>
</dbReference>
<protein>
    <recommendedName>
        <fullName evidence="4">Trehalase</fullName>
        <ecNumber evidence="4">3.2.1.28</ecNumber>
    </recommendedName>
    <alternativeName>
        <fullName evidence="4">Alpha-trehalose glucohydrolase</fullName>
    </alternativeName>
</protein>
<feature type="transmembrane region" description="Helical" evidence="6">
    <location>
        <begin position="849"/>
        <end position="873"/>
    </location>
</feature>
<evidence type="ECO:0000313" key="9">
    <source>
        <dbReference type="Proteomes" id="UP001152797"/>
    </source>
</evidence>
<organism evidence="7">
    <name type="scientific">Cladocopium goreaui</name>
    <dbReference type="NCBI Taxonomy" id="2562237"/>
    <lineage>
        <taxon>Eukaryota</taxon>
        <taxon>Sar</taxon>
        <taxon>Alveolata</taxon>
        <taxon>Dinophyceae</taxon>
        <taxon>Suessiales</taxon>
        <taxon>Symbiodiniaceae</taxon>
        <taxon>Cladocopium</taxon>
    </lineage>
</organism>
<keyword evidence="6" id="KW-0472">Membrane</keyword>
<keyword evidence="3 4" id="KW-0326">Glycosidase</keyword>
<dbReference type="InterPro" id="IPR001661">
    <property type="entry name" value="Glyco_hydro_37"/>
</dbReference>
<accession>A0A9P1BNN2</accession>
<feature type="compositionally biased region" description="Basic and acidic residues" evidence="5">
    <location>
        <begin position="1225"/>
        <end position="1244"/>
    </location>
</feature>
<reference evidence="8" key="2">
    <citation type="submission" date="2024-04" db="EMBL/GenBank/DDBJ databases">
        <authorList>
            <person name="Chen Y."/>
            <person name="Shah S."/>
            <person name="Dougan E. K."/>
            <person name="Thang M."/>
            <person name="Chan C."/>
        </authorList>
    </citation>
    <scope>NUCLEOTIDE SEQUENCE [LARGE SCALE GENOMIC DNA]</scope>
</reference>
<dbReference type="EC" id="3.2.1.28" evidence="4"/>
<dbReference type="PANTHER" id="PTHR23403">
    <property type="entry name" value="TREHALASE"/>
    <property type="match status" value="1"/>
</dbReference>
<evidence type="ECO:0000313" key="8">
    <source>
        <dbReference type="EMBL" id="CAL1130011.1"/>
    </source>
</evidence>
<dbReference type="PANTHER" id="PTHR23403:SF1">
    <property type="entry name" value="TREHALASE"/>
    <property type="match status" value="1"/>
</dbReference>
<dbReference type="PRINTS" id="PR00744">
    <property type="entry name" value="GLHYDRLASE37"/>
</dbReference>
<dbReference type="Proteomes" id="UP001152797">
    <property type="component" value="Unassembled WGS sequence"/>
</dbReference>
<keyword evidence="6" id="KW-1133">Transmembrane helix</keyword>
<evidence type="ECO:0000256" key="6">
    <source>
        <dbReference type="SAM" id="Phobius"/>
    </source>
</evidence>
<feature type="region of interest" description="Disordered" evidence="5">
    <location>
        <begin position="1225"/>
        <end position="1266"/>
    </location>
</feature>
<dbReference type="OrthoDB" id="3542292at2759"/>
<comment type="similarity">
    <text evidence="1 4">Belongs to the glycosyl hydrolase 37 family.</text>
</comment>
<dbReference type="PROSITE" id="PS00927">
    <property type="entry name" value="TREHALASE_1"/>
    <property type="match status" value="1"/>
</dbReference>
<evidence type="ECO:0000256" key="3">
    <source>
        <dbReference type="ARBA" id="ARBA00023295"/>
    </source>
</evidence>
<feature type="transmembrane region" description="Helical" evidence="6">
    <location>
        <begin position="806"/>
        <end position="828"/>
    </location>
</feature>
<keyword evidence="9" id="KW-1185">Reference proteome</keyword>
<evidence type="ECO:0000313" key="7">
    <source>
        <dbReference type="EMBL" id="CAI3976636.1"/>
    </source>
</evidence>
<dbReference type="InterPro" id="IPR018232">
    <property type="entry name" value="Glyco_hydro_37_CS"/>
</dbReference>
<dbReference type="EMBL" id="CAMXCT020000284">
    <property type="protein sequence ID" value="CAL1130011.1"/>
    <property type="molecule type" value="Genomic_DNA"/>
</dbReference>
<reference evidence="7" key="1">
    <citation type="submission" date="2022-10" db="EMBL/GenBank/DDBJ databases">
        <authorList>
            <person name="Chen Y."/>
            <person name="Dougan E. K."/>
            <person name="Chan C."/>
            <person name="Rhodes N."/>
            <person name="Thang M."/>
        </authorList>
    </citation>
    <scope>NUCLEOTIDE SEQUENCE</scope>
</reference>
<dbReference type="SUPFAM" id="SSF48208">
    <property type="entry name" value="Six-hairpin glycosidases"/>
    <property type="match status" value="1"/>
</dbReference>
<evidence type="ECO:0000256" key="2">
    <source>
        <dbReference type="ARBA" id="ARBA00022801"/>
    </source>
</evidence>
<feature type="region of interest" description="Disordered" evidence="5">
    <location>
        <begin position="2039"/>
        <end position="2108"/>
    </location>
</feature>
<dbReference type="GO" id="GO:0005993">
    <property type="term" value="P:trehalose catabolic process"/>
    <property type="evidence" value="ECO:0007669"/>
    <property type="project" value="TreeGrafter"/>
</dbReference>
<evidence type="ECO:0000256" key="4">
    <source>
        <dbReference type="RuleBase" id="RU361180"/>
    </source>
</evidence>
<gene>
    <name evidence="7" type="ORF">C1SCF055_LOCUS4840</name>
</gene>
<dbReference type="PROSITE" id="PS00928">
    <property type="entry name" value="TREHALASE_2"/>
    <property type="match status" value="1"/>
</dbReference>
<evidence type="ECO:0000256" key="1">
    <source>
        <dbReference type="ARBA" id="ARBA00005615"/>
    </source>
</evidence>